<organism evidence="11 12">
    <name type="scientific">Pseudanabaena mucicola FACHB-723</name>
    <dbReference type="NCBI Taxonomy" id="2692860"/>
    <lineage>
        <taxon>Bacteria</taxon>
        <taxon>Bacillati</taxon>
        <taxon>Cyanobacteriota</taxon>
        <taxon>Cyanophyceae</taxon>
        <taxon>Pseudanabaenales</taxon>
        <taxon>Pseudanabaenaceae</taxon>
        <taxon>Pseudanabaena</taxon>
    </lineage>
</organism>
<evidence type="ECO:0000256" key="4">
    <source>
        <dbReference type="ARBA" id="ARBA00022692"/>
    </source>
</evidence>
<protein>
    <recommendedName>
        <fullName evidence="9">Protein-export membrane protein SecF</fullName>
    </recommendedName>
</protein>
<proteinExistence type="inferred from homology"/>
<dbReference type="InterPro" id="IPR022813">
    <property type="entry name" value="SecD/SecF_arch_bac"/>
</dbReference>
<keyword evidence="7 9" id="KW-0811">Translocation</keyword>
<evidence type="ECO:0000256" key="3">
    <source>
        <dbReference type="ARBA" id="ARBA00022475"/>
    </source>
</evidence>
<dbReference type="RefSeq" id="WP_190402926.1">
    <property type="nucleotide sequence ID" value="NZ_JACJQB010000011.1"/>
</dbReference>
<evidence type="ECO:0000256" key="6">
    <source>
        <dbReference type="ARBA" id="ARBA00022989"/>
    </source>
</evidence>
<evidence type="ECO:0000313" key="11">
    <source>
        <dbReference type="EMBL" id="MBD2188066.1"/>
    </source>
</evidence>
<gene>
    <name evidence="9 11" type="primary">secF</name>
    <name evidence="11" type="ORF">H6F41_07910</name>
</gene>
<feature type="domain" description="Protein export membrane protein SecD/SecF C-terminal" evidence="10">
    <location>
        <begin position="116"/>
        <end position="306"/>
    </location>
</feature>
<dbReference type="SUPFAM" id="SSF82866">
    <property type="entry name" value="Multidrug efflux transporter AcrB transmembrane domain"/>
    <property type="match status" value="1"/>
</dbReference>
<dbReference type="InterPro" id="IPR048634">
    <property type="entry name" value="SecD_SecF_C"/>
</dbReference>
<dbReference type="NCBIfam" id="TIGR00966">
    <property type="entry name" value="transloc_SecF"/>
    <property type="match status" value="1"/>
</dbReference>
<keyword evidence="2 9" id="KW-0813">Transport</keyword>
<keyword evidence="12" id="KW-1185">Reference proteome</keyword>
<comment type="subunit">
    <text evidence="9">Forms a complex with SecD. Part of the essential Sec protein translocation apparatus which comprises SecA, SecYEG and auxiliary proteins SecDF. Other proteins may also be involved.</text>
</comment>
<dbReference type="Pfam" id="PF02355">
    <property type="entry name" value="SecD_SecF_C"/>
    <property type="match status" value="1"/>
</dbReference>
<evidence type="ECO:0000259" key="10">
    <source>
        <dbReference type="Pfam" id="PF02355"/>
    </source>
</evidence>
<feature type="transmembrane region" description="Helical" evidence="9">
    <location>
        <begin position="147"/>
        <end position="166"/>
    </location>
</feature>
<dbReference type="Gene3D" id="1.20.1640.10">
    <property type="entry name" value="Multidrug efflux transporter AcrB transmembrane domain"/>
    <property type="match status" value="1"/>
</dbReference>
<reference evidence="11 12" key="1">
    <citation type="journal article" date="2020" name="ISME J.">
        <title>Comparative genomics reveals insights into cyanobacterial evolution and habitat adaptation.</title>
        <authorList>
            <person name="Chen M.Y."/>
            <person name="Teng W.K."/>
            <person name="Zhao L."/>
            <person name="Hu C.X."/>
            <person name="Zhou Y.K."/>
            <person name="Han B.P."/>
            <person name="Song L.R."/>
            <person name="Shu W.S."/>
        </authorList>
    </citation>
    <scope>NUCLEOTIDE SEQUENCE [LARGE SCALE GENOMIC DNA]</scope>
    <source>
        <strain evidence="11 12">FACHB-723</strain>
    </source>
</reference>
<dbReference type="NCBIfam" id="TIGR00916">
    <property type="entry name" value="2A0604s01"/>
    <property type="match status" value="1"/>
</dbReference>
<feature type="transmembrane region" description="Helical" evidence="9">
    <location>
        <begin position="202"/>
        <end position="223"/>
    </location>
</feature>
<keyword evidence="6 9" id="KW-1133">Transmembrane helix</keyword>
<evidence type="ECO:0000256" key="7">
    <source>
        <dbReference type="ARBA" id="ARBA00023010"/>
    </source>
</evidence>
<keyword evidence="8 9" id="KW-0472">Membrane</keyword>
<dbReference type="PANTHER" id="PTHR30081:SF8">
    <property type="entry name" value="PROTEIN TRANSLOCASE SUBUNIT SECF"/>
    <property type="match status" value="1"/>
</dbReference>
<dbReference type="PANTHER" id="PTHR30081">
    <property type="entry name" value="PROTEIN-EXPORT MEMBRANE PROTEIN SEC"/>
    <property type="match status" value="1"/>
</dbReference>
<feature type="transmembrane region" description="Helical" evidence="9">
    <location>
        <begin position="254"/>
        <end position="272"/>
    </location>
</feature>
<dbReference type="InterPro" id="IPR005665">
    <property type="entry name" value="SecF_bac"/>
</dbReference>
<comment type="subcellular location">
    <subcellularLocation>
        <location evidence="1 9">Cell membrane</location>
        <topology evidence="1 9">Multi-pass membrane protein</topology>
    </subcellularLocation>
</comment>
<comment type="similarity">
    <text evidence="9">Belongs to the SecD/SecF family. SecF subfamily.</text>
</comment>
<keyword evidence="3 9" id="KW-1003">Cell membrane</keyword>
<dbReference type="HAMAP" id="MF_01464_B">
    <property type="entry name" value="SecF_B"/>
    <property type="match status" value="1"/>
</dbReference>
<sequence>MKLDVIKNARLYVSISSAVILAGIVAMVLSFQQFGSPLRLGIDFTGGSSITLGLACDSANNCGKNIDIGGVRQAIESKGFTNSVIQSVEGKDLKGVSVRTARLSPEQREDLRVTLTDALKKYGEIDPKKSQIDDVGPAIGQQALNNGLLALAISFAGIGIFLAFRFQSDYASFAIIALFHDIFVTAGLFSILGLTLGIEIDSLFIVAMLTICGFSVNDTVVIYDRIRENVKLDGGATKFNDLVNASVNQTLGRSMNTTLTSTLPLIAIFLFGGATLRFFALALIIGFLSGVYSSIFNACIFLAWWRGRGNNYNDSTPSIEVS</sequence>
<dbReference type="EMBL" id="JACJQB010000011">
    <property type="protein sequence ID" value="MBD2188066.1"/>
    <property type="molecule type" value="Genomic_DNA"/>
</dbReference>
<evidence type="ECO:0000313" key="12">
    <source>
        <dbReference type="Proteomes" id="UP000642094"/>
    </source>
</evidence>
<accession>A0ABR7ZVR3</accession>
<keyword evidence="4 9" id="KW-0812">Transmembrane</keyword>
<comment type="function">
    <text evidence="9">Part of the Sec protein translocase complex. Interacts with the SecYEG preprotein conducting channel. SecDF uses the proton motive force (PMF) to complete protein translocation after the ATP-dependent function of SecA.</text>
</comment>
<dbReference type="InterPro" id="IPR022645">
    <property type="entry name" value="SecD/SecF_bac"/>
</dbReference>
<evidence type="ECO:0000256" key="9">
    <source>
        <dbReference type="HAMAP-Rule" id="MF_01464"/>
    </source>
</evidence>
<keyword evidence="5 9" id="KW-0653">Protein transport</keyword>
<comment type="caution">
    <text evidence="11">The sequence shown here is derived from an EMBL/GenBank/DDBJ whole genome shotgun (WGS) entry which is preliminary data.</text>
</comment>
<dbReference type="PRINTS" id="PR01755">
    <property type="entry name" value="SECFTRNLCASE"/>
</dbReference>
<feature type="transmembrane region" description="Helical" evidence="9">
    <location>
        <begin position="173"/>
        <end position="196"/>
    </location>
</feature>
<evidence type="ECO:0000256" key="1">
    <source>
        <dbReference type="ARBA" id="ARBA00004651"/>
    </source>
</evidence>
<evidence type="ECO:0000256" key="2">
    <source>
        <dbReference type="ARBA" id="ARBA00022448"/>
    </source>
</evidence>
<feature type="transmembrane region" description="Helical" evidence="9">
    <location>
        <begin position="278"/>
        <end position="305"/>
    </location>
</feature>
<dbReference type="Proteomes" id="UP000642094">
    <property type="component" value="Unassembled WGS sequence"/>
</dbReference>
<evidence type="ECO:0000256" key="5">
    <source>
        <dbReference type="ARBA" id="ARBA00022927"/>
    </source>
</evidence>
<feature type="transmembrane region" description="Helical" evidence="9">
    <location>
        <begin position="12"/>
        <end position="31"/>
    </location>
</feature>
<dbReference type="Pfam" id="PF07549">
    <property type="entry name" value="Sec_GG"/>
    <property type="match status" value="1"/>
</dbReference>
<dbReference type="InterPro" id="IPR022646">
    <property type="entry name" value="SecD/SecF_CS"/>
</dbReference>
<name>A0ABR7ZVR3_9CYAN</name>
<dbReference type="InterPro" id="IPR055344">
    <property type="entry name" value="SecD_SecF_C_bact"/>
</dbReference>
<comment type="function">
    <text evidence="9">Probably participates in protein translocation into and across both the cytoplasmic and thylakoid membranes in cyanobacterial cells.</text>
</comment>
<evidence type="ECO:0000256" key="8">
    <source>
        <dbReference type="ARBA" id="ARBA00023136"/>
    </source>
</evidence>